<dbReference type="EMBL" id="HBUE01110668">
    <property type="protein sequence ID" value="CAG6488756.1"/>
    <property type="molecule type" value="Transcribed_RNA"/>
</dbReference>
<name>A0A8D8FYX8_CULPI</name>
<accession>A0A8D8FYX8</accession>
<organism evidence="1">
    <name type="scientific">Culex pipiens</name>
    <name type="common">House mosquito</name>
    <dbReference type="NCBI Taxonomy" id="7175"/>
    <lineage>
        <taxon>Eukaryota</taxon>
        <taxon>Metazoa</taxon>
        <taxon>Ecdysozoa</taxon>
        <taxon>Arthropoda</taxon>
        <taxon>Hexapoda</taxon>
        <taxon>Insecta</taxon>
        <taxon>Pterygota</taxon>
        <taxon>Neoptera</taxon>
        <taxon>Endopterygota</taxon>
        <taxon>Diptera</taxon>
        <taxon>Nematocera</taxon>
        <taxon>Culicoidea</taxon>
        <taxon>Culicidae</taxon>
        <taxon>Culicinae</taxon>
        <taxon>Culicini</taxon>
        <taxon>Culex</taxon>
        <taxon>Culex</taxon>
    </lineage>
</organism>
<dbReference type="AlphaFoldDB" id="A0A8D8FYX8"/>
<proteinExistence type="predicted"/>
<evidence type="ECO:0000313" key="1">
    <source>
        <dbReference type="EMBL" id="CAG6488756.1"/>
    </source>
</evidence>
<reference evidence="1" key="1">
    <citation type="submission" date="2021-05" db="EMBL/GenBank/DDBJ databases">
        <authorList>
            <person name="Alioto T."/>
            <person name="Alioto T."/>
            <person name="Gomez Garrido J."/>
        </authorList>
    </citation>
    <scope>NUCLEOTIDE SEQUENCE</scope>
</reference>
<protein>
    <submittedName>
        <fullName evidence="1">(northern house mosquito) hypothetical protein</fullName>
    </submittedName>
</protein>
<sequence>MFLRLGKPISYLFDVEIFQRRNYHRCRRWTQNGRATWQLFAIWIAASHSSRLAVDLLRTIVVCCCRRTRGGCTIRHRIAAIRIIVAFTNGSELADARCIPFLHLDAEPPDFLQQASGATVPWNCSNRFGARNVFFEQFLGSLVSRLEFFRFEPRCGDCFRIVQNLLHPLLCPPEVSSKSVELVEPFCCLAVGSLPLGEFPGCRQHPVHTQ</sequence>